<organism evidence="1 2">
    <name type="scientific">Oculimacula yallundae</name>
    <dbReference type="NCBI Taxonomy" id="86028"/>
    <lineage>
        <taxon>Eukaryota</taxon>
        <taxon>Fungi</taxon>
        <taxon>Dikarya</taxon>
        <taxon>Ascomycota</taxon>
        <taxon>Pezizomycotina</taxon>
        <taxon>Leotiomycetes</taxon>
        <taxon>Helotiales</taxon>
        <taxon>Ploettnerulaceae</taxon>
        <taxon>Oculimacula</taxon>
    </lineage>
</organism>
<protein>
    <submittedName>
        <fullName evidence="1">Uncharacterized protein</fullName>
    </submittedName>
</protein>
<sequence length="8" mass="936">MAGNRQFI</sequence>
<dbReference type="Proteomes" id="UP001595075">
    <property type="component" value="Unassembled WGS sequence"/>
</dbReference>
<keyword evidence="2" id="KW-1185">Reference proteome</keyword>
<accession>A0ABR4CHE4</accession>
<reference evidence="1 2" key="1">
    <citation type="journal article" date="2024" name="Commun. Biol.">
        <title>Comparative genomic analysis of thermophilic fungi reveals convergent evolutionary adaptations and gene losses.</title>
        <authorList>
            <person name="Steindorff A.S."/>
            <person name="Aguilar-Pontes M.V."/>
            <person name="Robinson A.J."/>
            <person name="Andreopoulos B."/>
            <person name="LaButti K."/>
            <person name="Kuo A."/>
            <person name="Mondo S."/>
            <person name="Riley R."/>
            <person name="Otillar R."/>
            <person name="Haridas S."/>
            <person name="Lipzen A."/>
            <person name="Grimwood J."/>
            <person name="Schmutz J."/>
            <person name="Clum A."/>
            <person name="Reid I.D."/>
            <person name="Moisan M.C."/>
            <person name="Butler G."/>
            <person name="Nguyen T.T.M."/>
            <person name="Dewar K."/>
            <person name="Conant G."/>
            <person name="Drula E."/>
            <person name="Henrissat B."/>
            <person name="Hansel C."/>
            <person name="Singer S."/>
            <person name="Hutchinson M.I."/>
            <person name="de Vries R.P."/>
            <person name="Natvig D.O."/>
            <person name="Powell A.J."/>
            <person name="Tsang A."/>
            <person name="Grigoriev I.V."/>
        </authorList>
    </citation>
    <scope>NUCLEOTIDE SEQUENCE [LARGE SCALE GENOMIC DNA]</scope>
    <source>
        <strain evidence="1 2">CBS 494.80</strain>
    </source>
</reference>
<evidence type="ECO:0000313" key="2">
    <source>
        <dbReference type="Proteomes" id="UP001595075"/>
    </source>
</evidence>
<name>A0ABR4CHE4_9HELO</name>
<dbReference type="EMBL" id="JAZHXI010000007">
    <property type="protein sequence ID" value="KAL2069382.1"/>
    <property type="molecule type" value="Genomic_DNA"/>
</dbReference>
<proteinExistence type="predicted"/>
<evidence type="ECO:0000313" key="1">
    <source>
        <dbReference type="EMBL" id="KAL2069382.1"/>
    </source>
</evidence>
<comment type="caution">
    <text evidence="1">The sequence shown here is derived from an EMBL/GenBank/DDBJ whole genome shotgun (WGS) entry which is preliminary data.</text>
</comment>
<gene>
    <name evidence="1" type="ORF">VTL71DRAFT_14060</name>
</gene>